<name>A0ABQ6GT42_9GAMM</name>
<dbReference type="InterPro" id="IPR016181">
    <property type="entry name" value="Acyl_CoA_acyltransferase"/>
</dbReference>
<dbReference type="Pfam" id="PF00583">
    <property type="entry name" value="Acetyltransf_1"/>
    <property type="match status" value="1"/>
</dbReference>
<evidence type="ECO:0000313" key="4">
    <source>
        <dbReference type="EMBL" id="GLX78324.1"/>
    </source>
</evidence>
<dbReference type="PROSITE" id="PS51186">
    <property type="entry name" value="GNAT"/>
    <property type="match status" value="1"/>
</dbReference>
<dbReference type="Gene3D" id="3.40.630.30">
    <property type="match status" value="1"/>
</dbReference>
<proteinExistence type="predicted"/>
<protein>
    <submittedName>
        <fullName evidence="4">N-acetyltransferase YsnE</fullName>
    </submittedName>
</protein>
<evidence type="ECO:0000256" key="1">
    <source>
        <dbReference type="ARBA" id="ARBA00022679"/>
    </source>
</evidence>
<dbReference type="RefSeq" id="WP_284244211.1">
    <property type="nucleotide sequence ID" value="NZ_BSST01000001.1"/>
</dbReference>
<sequence length="156" mass="17475">MEIRLGQLEHPAVIALLTQHHQEMLRHSPPESVHALDLSALAAPDITFLSSWHQQELAGCGALKQLNPWHGEIKSMRTANKFLRTGVAQTLLKHIIAEAESRGYQRLSLETGTLAAFAPAQKLYQAFGFDYCPPFADYQEDPYSTFMTKELTPNSQ</sequence>
<accession>A0ABQ6GT42</accession>
<dbReference type="InterPro" id="IPR000182">
    <property type="entry name" value="GNAT_dom"/>
</dbReference>
<dbReference type="EMBL" id="BSST01000001">
    <property type="protein sequence ID" value="GLX78324.1"/>
    <property type="molecule type" value="Genomic_DNA"/>
</dbReference>
<gene>
    <name evidence="4" type="primary">ysnE</name>
    <name evidence="4" type="ORF">tinsulaeT_16640</name>
</gene>
<dbReference type="PANTHER" id="PTHR43877">
    <property type="entry name" value="AMINOALKYLPHOSPHONATE N-ACETYLTRANSFERASE-RELATED-RELATED"/>
    <property type="match status" value="1"/>
</dbReference>
<keyword evidence="1" id="KW-0808">Transferase</keyword>
<feature type="domain" description="N-acetyltransferase" evidence="3">
    <location>
        <begin position="8"/>
        <end position="152"/>
    </location>
</feature>
<evidence type="ECO:0000256" key="2">
    <source>
        <dbReference type="ARBA" id="ARBA00023315"/>
    </source>
</evidence>
<comment type="caution">
    <text evidence="4">The sequence shown here is derived from an EMBL/GenBank/DDBJ whole genome shotgun (WGS) entry which is preliminary data.</text>
</comment>
<organism evidence="4 5">
    <name type="scientific">Thalassotalea insulae</name>
    <dbReference type="NCBI Taxonomy" id="2056778"/>
    <lineage>
        <taxon>Bacteria</taxon>
        <taxon>Pseudomonadati</taxon>
        <taxon>Pseudomonadota</taxon>
        <taxon>Gammaproteobacteria</taxon>
        <taxon>Alteromonadales</taxon>
        <taxon>Colwelliaceae</taxon>
        <taxon>Thalassotalea</taxon>
    </lineage>
</organism>
<dbReference type="SUPFAM" id="SSF55729">
    <property type="entry name" value="Acyl-CoA N-acyltransferases (Nat)"/>
    <property type="match status" value="1"/>
</dbReference>
<keyword evidence="2" id="KW-0012">Acyltransferase</keyword>
<evidence type="ECO:0000259" key="3">
    <source>
        <dbReference type="PROSITE" id="PS51186"/>
    </source>
</evidence>
<dbReference type="InterPro" id="IPR050832">
    <property type="entry name" value="Bact_Acetyltransf"/>
</dbReference>
<evidence type="ECO:0000313" key="5">
    <source>
        <dbReference type="Proteomes" id="UP001157186"/>
    </source>
</evidence>
<dbReference type="Proteomes" id="UP001157186">
    <property type="component" value="Unassembled WGS sequence"/>
</dbReference>
<dbReference type="CDD" id="cd04301">
    <property type="entry name" value="NAT_SF"/>
    <property type="match status" value="1"/>
</dbReference>
<dbReference type="PANTHER" id="PTHR43877:SF5">
    <property type="entry name" value="BLL8307 PROTEIN"/>
    <property type="match status" value="1"/>
</dbReference>
<reference evidence="4 5" key="1">
    <citation type="submission" date="2023-03" db="EMBL/GenBank/DDBJ databases">
        <title>Draft genome sequence of Thalassotalea insulae KCTC 62186T.</title>
        <authorList>
            <person name="Sawabe T."/>
        </authorList>
    </citation>
    <scope>NUCLEOTIDE SEQUENCE [LARGE SCALE GENOMIC DNA]</scope>
    <source>
        <strain evidence="4 5">KCTC 62186</strain>
    </source>
</reference>
<keyword evidence="5" id="KW-1185">Reference proteome</keyword>